<keyword evidence="2" id="KW-1185">Reference proteome</keyword>
<accession>A0A0K3AUM7</accession>
<dbReference type="RefSeq" id="XP_012649312.1">
    <property type="nucleotide sequence ID" value="XM_012793858.1"/>
</dbReference>
<dbReference type="KEGG" id="bmic:BMR1_03g03505"/>
<reference evidence="1 2" key="1">
    <citation type="journal article" date="2012" name="Nucleic Acids Res.">
        <title>Sequencing of the smallest Apicomplexan genome from the human pathogen Babesia microti.</title>
        <authorList>
            <person name="Cornillot E."/>
            <person name="Hadj-Kaddour K."/>
            <person name="Dassouli A."/>
            <person name="Noel B."/>
            <person name="Ranwez V."/>
            <person name="Vacherie B."/>
            <person name="Augagneur Y."/>
            <person name="Bres V."/>
            <person name="Duclos A."/>
            <person name="Randazzo S."/>
            <person name="Carcy B."/>
            <person name="Debierre-Grockiego F."/>
            <person name="Delbecq S."/>
            <person name="Moubri-Menage K."/>
            <person name="Shams-Eldin H."/>
            <person name="Usmani-Brown S."/>
            <person name="Bringaud F."/>
            <person name="Wincker P."/>
            <person name="Vivares C.P."/>
            <person name="Schwarz R.T."/>
            <person name="Schetters T.P."/>
            <person name="Krause P.J."/>
            <person name="Gorenflot A."/>
            <person name="Berry V."/>
            <person name="Barbe V."/>
            <person name="Ben Mamoun C."/>
        </authorList>
    </citation>
    <scope>NUCLEOTIDE SEQUENCE [LARGE SCALE GENOMIC DNA]</scope>
    <source>
        <strain evidence="1 2">RI</strain>
    </source>
</reference>
<dbReference type="OMA" id="GTRYLQC"/>
<dbReference type="Proteomes" id="UP000002899">
    <property type="component" value="Chromosome III"/>
</dbReference>
<dbReference type="AlphaFoldDB" id="A0A0K3AUM7"/>
<dbReference type="GeneID" id="24425347"/>
<organism evidence="1 2">
    <name type="scientific">Babesia microti (strain RI)</name>
    <dbReference type="NCBI Taxonomy" id="1133968"/>
    <lineage>
        <taxon>Eukaryota</taxon>
        <taxon>Sar</taxon>
        <taxon>Alveolata</taxon>
        <taxon>Apicomplexa</taxon>
        <taxon>Aconoidasida</taxon>
        <taxon>Piroplasmida</taxon>
        <taxon>Babesiidae</taxon>
        <taxon>Babesia</taxon>
    </lineage>
</organism>
<proteinExistence type="predicted"/>
<protein>
    <submittedName>
        <fullName evidence="1">Uncharacterized protein</fullName>
    </submittedName>
</protein>
<evidence type="ECO:0000313" key="2">
    <source>
        <dbReference type="Proteomes" id="UP000002899"/>
    </source>
</evidence>
<dbReference type="EMBL" id="LN871598">
    <property type="protein sequence ID" value="CTQ41301.1"/>
    <property type="molecule type" value="Genomic_DNA"/>
</dbReference>
<evidence type="ECO:0000313" key="1">
    <source>
        <dbReference type="EMBL" id="CTQ41301.1"/>
    </source>
</evidence>
<dbReference type="OrthoDB" id="363957at2759"/>
<name>A0A0K3AUM7_BABMR</name>
<sequence>MGRHSNTPNAILNPALRFTVKFPPIPYGQALRYTHAIEKSSVESSRRHPCLLTWGKLVKCMRRYPHSSSNKCTAESMRHNQCLQNNEGWKEPTSMNSFKILDMFQMFYRGLGKKYKDRSINQHGAGTFTVFKPNS</sequence>
<dbReference type="VEuPathDB" id="PiroplasmaDB:BMR1_03g03505"/>
<reference evidence="1 2" key="2">
    <citation type="journal article" date="2013" name="PLoS ONE">
        <title>Whole genome mapping and re-organization of the nuclear and mitochondrial genomes of Babesia microti isolates.</title>
        <authorList>
            <person name="Cornillot E."/>
            <person name="Dassouli A."/>
            <person name="Garg A."/>
            <person name="Pachikara N."/>
            <person name="Randazzo S."/>
            <person name="Depoix D."/>
            <person name="Carcy B."/>
            <person name="Delbecq S."/>
            <person name="Frutos R."/>
            <person name="Silva J.C."/>
            <person name="Sutton R."/>
            <person name="Krause P.J."/>
            <person name="Mamoun C.B."/>
        </authorList>
    </citation>
    <scope>NUCLEOTIDE SEQUENCE [LARGE SCALE GENOMIC DNA]</scope>
    <source>
        <strain evidence="1 2">RI</strain>
    </source>
</reference>
<reference evidence="1 2" key="3">
    <citation type="journal article" date="2016" name="Sci. Rep.">
        <title>Genome-wide diversity and gene expression profiling of Babesia microti isolates identify polymorphic genes that mediate host-pathogen interactions.</title>
        <authorList>
            <person name="Silva J.C."/>
            <person name="Cornillot E."/>
            <person name="McCracken C."/>
            <person name="Usmani-Brown S."/>
            <person name="Dwivedi A."/>
            <person name="Ifeonu O.O."/>
            <person name="Crabtree J."/>
            <person name="Gotia H.T."/>
            <person name="Virji A.Z."/>
            <person name="Reynes C."/>
            <person name="Colinge J."/>
            <person name="Kumar V."/>
            <person name="Lawres L."/>
            <person name="Pazzi J.E."/>
            <person name="Pablo J.V."/>
            <person name="Hung C."/>
            <person name="Brancato J."/>
            <person name="Kumari P."/>
            <person name="Orvis J."/>
            <person name="Tretina K."/>
            <person name="Chibucos M."/>
            <person name="Ott S."/>
            <person name="Sadzewicz L."/>
            <person name="Sengamalay N."/>
            <person name="Shetty A.C."/>
            <person name="Su Q."/>
            <person name="Tallon L."/>
            <person name="Fraser C.M."/>
            <person name="Frutos R."/>
            <person name="Molina D.M."/>
            <person name="Krause P.J."/>
            <person name="Ben Mamoun C."/>
        </authorList>
    </citation>
    <scope>NUCLEOTIDE SEQUENCE [LARGE SCALE GENOMIC DNA]</scope>
    <source>
        <strain evidence="1 2">RI</strain>
    </source>
</reference>